<name>A0A4R4KDN6_9BACT</name>
<dbReference type="Pfam" id="PF18922">
    <property type="entry name" value="DUF5672"/>
    <property type="match status" value="1"/>
</dbReference>
<dbReference type="AlphaFoldDB" id="A0A4R4KDN6"/>
<sequence length="240" mass="28366">MKELVTILIPLSDKDLTPFQKKNLASCQAHLGDFQITFIKADCNECVAEVLEICPKADFFSVDDRYFTASQGLAKFLLSEELYDMFSWSRFLLWFDMNSYVHRNELAYWCRQGYDLIQLYPAFDTNLTQMDQWRRIINPGKSILLEKEIYRSFQHSAGFSLRRVDVFQKLVRKKKSLIFSFFQEMSGIDSANDSLFLEYYLNRWRTDLAIPNQISRNRFVHLDHLLMQEEMPFASISPII</sequence>
<organism evidence="2 3">
    <name type="scientific">Arundinibacter roseus</name>
    <dbReference type="NCBI Taxonomy" id="2070510"/>
    <lineage>
        <taxon>Bacteria</taxon>
        <taxon>Pseudomonadati</taxon>
        <taxon>Bacteroidota</taxon>
        <taxon>Cytophagia</taxon>
        <taxon>Cytophagales</taxon>
        <taxon>Spirosomataceae</taxon>
        <taxon>Arundinibacter</taxon>
    </lineage>
</organism>
<gene>
    <name evidence="2" type="ORF">EZE20_12490</name>
</gene>
<comment type="caution">
    <text evidence="2">The sequence shown here is derived from an EMBL/GenBank/DDBJ whole genome shotgun (WGS) entry which is preliminary data.</text>
</comment>
<dbReference type="InterPro" id="IPR043729">
    <property type="entry name" value="DUF5672"/>
</dbReference>
<dbReference type="OrthoDB" id="7391526at2"/>
<reference evidence="2 3" key="1">
    <citation type="submission" date="2019-02" db="EMBL/GenBank/DDBJ databases">
        <title>Arundinibacter roseus gen. nov., sp. nov., a new member of the family Cytophagaceae.</title>
        <authorList>
            <person name="Szuroczki S."/>
            <person name="Khayer B."/>
            <person name="Sproer C."/>
            <person name="Toumi M."/>
            <person name="Szabo A."/>
            <person name="Felfoldi T."/>
            <person name="Schumann P."/>
            <person name="Toth E."/>
        </authorList>
    </citation>
    <scope>NUCLEOTIDE SEQUENCE [LARGE SCALE GENOMIC DNA]</scope>
    <source>
        <strain evidence="2 3">DMA-k-7a</strain>
    </source>
</reference>
<evidence type="ECO:0000313" key="3">
    <source>
        <dbReference type="Proteomes" id="UP000295706"/>
    </source>
</evidence>
<feature type="domain" description="DUF5672" evidence="1">
    <location>
        <begin position="59"/>
        <end position="233"/>
    </location>
</feature>
<proteinExistence type="predicted"/>
<evidence type="ECO:0000259" key="1">
    <source>
        <dbReference type="Pfam" id="PF18922"/>
    </source>
</evidence>
<keyword evidence="3" id="KW-1185">Reference proteome</keyword>
<accession>A0A4R4KDN6</accession>
<dbReference type="EMBL" id="SMJU01000007">
    <property type="protein sequence ID" value="TDB64489.1"/>
    <property type="molecule type" value="Genomic_DNA"/>
</dbReference>
<evidence type="ECO:0000313" key="2">
    <source>
        <dbReference type="EMBL" id="TDB64489.1"/>
    </source>
</evidence>
<dbReference type="RefSeq" id="WP_132118085.1">
    <property type="nucleotide sequence ID" value="NZ_SMJU01000007.1"/>
</dbReference>
<dbReference type="Proteomes" id="UP000295706">
    <property type="component" value="Unassembled WGS sequence"/>
</dbReference>
<protein>
    <recommendedName>
        <fullName evidence="1">DUF5672 domain-containing protein</fullName>
    </recommendedName>
</protein>